<dbReference type="AlphaFoldDB" id="A0A6M3JGU9"/>
<evidence type="ECO:0000313" key="2">
    <source>
        <dbReference type="EMBL" id="QJA96400.1"/>
    </source>
</evidence>
<reference evidence="1" key="1">
    <citation type="submission" date="2020-03" db="EMBL/GenBank/DDBJ databases">
        <title>The deep terrestrial virosphere.</title>
        <authorList>
            <person name="Holmfeldt K."/>
            <person name="Nilsson E."/>
            <person name="Simone D."/>
            <person name="Lopez-Fernandez M."/>
            <person name="Wu X."/>
            <person name="de Brujin I."/>
            <person name="Lundin D."/>
            <person name="Andersson A."/>
            <person name="Bertilsson S."/>
            <person name="Dopson M."/>
        </authorList>
    </citation>
    <scope>NUCLEOTIDE SEQUENCE</scope>
    <source>
        <strain evidence="1">MM415A05019</strain>
        <strain evidence="2">MM415B08855</strain>
    </source>
</reference>
<evidence type="ECO:0000313" key="1">
    <source>
        <dbReference type="EMBL" id="QJA69163.1"/>
    </source>
</evidence>
<dbReference type="EMBL" id="MT143397">
    <property type="protein sequence ID" value="QJA96400.1"/>
    <property type="molecule type" value="Genomic_DNA"/>
</dbReference>
<organism evidence="1">
    <name type="scientific">viral metagenome</name>
    <dbReference type="NCBI Taxonomy" id="1070528"/>
    <lineage>
        <taxon>unclassified sequences</taxon>
        <taxon>metagenomes</taxon>
        <taxon>organismal metagenomes</taxon>
    </lineage>
</organism>
<dbReference type="EMBL" id="MT141682">
    <property type="protein sequence ID" value="QJA69163.1"/>
    <property type="molecule type" value="Genomic_DNA"/>
</dbReference>
<name>A0A6M3JGU9_9ZZZZ</name>
<accession>A0A6M3JGU9</accession>
<gene>
    <name evidence="1" type="ORF">MM415A05019_0012</name>
    <name evidence="2" type="ORF">MM415B08855_0001</name>
</gene>
<sequence length="93" mass="10207">MVGQAEENVMTWLNIVLRIIPAIIKLAQIAEKVFDDVPDSGTQKKQMVIDAIRALVEGLSGVTFTPELWAKISGIINPLIDIAASFLFPSEKK</sequence>
<proteinExistence type="predicted"/>
<protein>
    <submittedName>
        <fullName evidence="1">Uncharacterized protein</fullName>
    </submittedName>
</protein>